<dbReference type="Pfam" id="PF03099">
    <property type="entry name" value="BPL_LplA_LipB"/>
    <property type="match status" value="1"/>
</dbReference>
<evidence type="ECO:0000259" key="2">
    <source>
        <dbReference type="PROSITE" id="PS51733"/>
    </source>
</evidence>
<protein>
    <submittedName>
        <fullName evidence="3">Biotin--[acetyl-CoA-carboxylase] ligase</fullName>
        <ecNumber evidence="3">6.3.4.15</ecNumber>
    </submittedName>
</protein>
<dbReference type="PANTHER" id="PTHR12835:SF5">
    <property type="entry name" value="BIOTIN--PROTEIN LIGASE"/>
    <property type="match status" value="1"/>
</dbReference>
<evidence type="ECO:0000256" key="1">
    <source>
        <dbReference type="ARBA" id="ARBA00022598"/>
    </source>
</evidence>
<accession>A0ABS3FS10</accession>
<dbReference type="PANTHER" id="PTHR12835">
    <property type="entry name" value="BIOTIN PROTEIN LIGASE"/>
    <property type="match status" value="1"/>
</dbReference>
<dbReference type="NCBIfam" id="TIGR00121">
    <property type="entry name" value="birA_ligase"/>
    <property type="match status" value="1"/>
</dbReference>
<sequence>MGLNQDCIENFLRCLRSQHPVNPGMTDGGFASLPSLSPSSLDFSIQIFDQVSSTNETLWTLVADGAPPGTVVIATRQTAGKGQRGRQWESSPGGLYLSVALAPNLNARDALLLTLCSAWGLATTFRAYNIPVSLKWPNDLILEGYKLGGILTETKIHQGQITKAVVGVGINWSNPVPETGINLQTFLGDRPHPEITSLEMLAALTLWAVASGYQTFAHQGVGTLLPSYQNLMVGIGQPLVVEGSTGVVLGISNTGELRVRLNESLRSDPNSPFTGASTPEEIELMPGTINQGYPILRA</sequence>
<name>A0ABS3FS10_9CYAN</name>
<keyword evidence="4" id="KW-1185">Reference proteome</keyword>
<dbReference type="EMBL" id="JAFLQW010000291">
    <property type="protein sequence ID" value="MBO0349613.1"/>
    <property type="molecule type" value="Genomic_DNA"/>
</dbReference>
<comment type="caution">
    <text evidence="3">The sequence shown here is derived from an EMBL/GenBank/DDBJ whole genome shotgun (WGS) entry which is preliminary data.</text>
</comment>
<dbReference type="GO" id="GO:0004077">
    <property type="term" value="F:biotin--[biotin carboxyl-carrier protein] ligase activity"/>
    <property type="evidence" value="ECO:0007669"/>
    <property type="project" value="UniProtKB-EC"/>
</dbReference>
<keyword evidence="1 3" id="KW-0436">Ligase</keyword>
<reference evidence="3 4" key="1">
    <citation type="submission" date="2021-03" db="EMBL/GenBank/DDBJ databases">
        <title>Metabolic Capacity of the Antarctic Cyanobacterium Phormidium pseudopriestleyi that Sustains Oxygenic Photosynthesis in the Presence of Hydrogen Sulfide.</title>
        <authorList>
            <person name="Lumian J.E."/>
            <person name="Jungblut A.D."/>
            <person name="Dillon M.L."/>
            <person name="Hawes I."/>
            <person name="Doran P.T."/>
            <person name="Mackey T.J."/>
            <person name="Dick G.J."/>
            <person name="Grettenberger C.L."/>
            <person name="Sumner D.Y."/>
        </authorList>
    </citation>
    <scope>NUCLEOTIDE SEQUENCE [LARGE SCALE GENOMIC DNA]</scope>
    <source>
        <strain evidence="3 4">FRX01</strain>
    </source>
</reference>
<organism evidence="3 4">
    <name type="scientific">Phormidium pseudopriestleyi FRX01</name>
    <dbReference type="NCBI Taxonomy" id="1759528"/>
    <lineage>
        <taxon>Bacteria</taxon>
        <taxon>Bacillati</taxon>
        <taxon>Cyanobacteriota</taxon>
        <taxon>Cyanophyceae</taxon>
        <taxon>Oscillatoriophycideae</taxon>
        <taxon>Oscillatoriales</taxon>
        <taxon>Oscillatoriaceae</taxon>
        <taxon>Phormidium</taxon>
    </lineage>
</organism>
<dbReference type="InterPro" id="IPR045864">
    <property type="entry name" value="aa-tRNA-synth_II/BPL/LPL"/>
</dbReference>
<dbReference type="InterPro" id="IPR004143">
    <property type="entry name" value="BPL_LPL_catalytic"/>
</dbReference>
<dbReference type="EC" id="6.3.4.15" evidence="3"/>
<dbReference type="RefSeq" id="WP_207088127.1">
    <property type="nucleotide sequence ID" value="NZ_JAFLQW010000291.1"/>
</dbReference>
<evidence type="ECO:0000313" key="4">
    <source>
        <dbReference type="Proteomes" id="UP000664844"/>
    </source>
</evidence>
<feature type="domain" description="BPL/LPL catalytic" evidence="2">
    <location>
        <begin position="35"/>
        <end position="225"/>
    </location>
</feature>
<dbReference type="Proteomes" id="UP000664844">
    <property type="component" value="Unassembled WGS sequence"/>
</dbReference>
<gene>
    <name evidence="3" type="ORF">J0895_10915</name>
</gene>
<proteinExistence type="predicted"/>
<dbReference type="InterPro" id="IPR004408">
    <property type="entry name" value="Biotin_CoA_COase_ligase"/>
</dbReference>
<dbReference type="PROSITE" id="PS51733">
    <property type="entry name" value="BPL_LPL_CATALYTIC"/>
    <property type="match status" value="1"/>
</dbReference>
<dbReference type="Gene3D" id="3.30.930.10">
    <property type="entry name" value="Bira Bifunctional Protein, Domain 2"/>
    <property type="match status" value="1"/>
</dbReference>
<dbReference type="SUPFAM" id="SSF55681">
    <property type="entry name" value="Class II aaRS and biotin synthetases"/>
    <property type="match status" value="1"/>
</dbReference>
<evidence type="ECO:0000313" key="3">
    <source>
        <dbReference type="EMBL" id="MBO0349613.1"/>
    </source>
</evidence>
<dbReference type="CDD" id="cd16442">
    <property type="entry name" value="BPL"/>
    <property type="match status" value="1"/>
</dbReference>